<dbReference type="InterPro" id="IPR053147">
    <property type="entry name" value="Hsp_HslJ-like"/>
</dbReference>
<reference evidence="2 3" key="1">
    <citation type="submission" date="2023-01" db="EMBL/GenBank/DDBJ databases">
        <title>Psychroserpens ponticola sp. nov., isolated from seawater.</title>
        <authorList>
            <person name="Kristyanto S."/>
            <person name="Jung J."/>
            <person name="Kim J.M."/>
            <person name="Jeon C.O."/>
        </authorList>
    </citation>
    <scope>NUCLEOTIDE SEQUENCE [LARGE SCALE GENOMIC DNA]</scope>
    <source>
        <strain evidence="2 3">MSW6</strain>
    </source>
</reference>
<evidence type="ECO:0000259" key="1">
    <source>
        <dbReference type="Pfam" id="PF03724"/>
    </source>
</evidence>
<accession>A0ABY7RXV3</accession>
<dbReference type="RefSeq" id="WP_249997023.1">
    <property type="nucleotide sequence ID" value="NZ_CP116221.1"/>
</dbReference>
<evidence type="ECO:0000313" key="3">
    <source>
        <dbReference type="Proteomes" id="UP001202717"/>
    </source>
</evidence>
<dbReference type="InterPro" id="IPR005184">
    <property type="entry name" value="DUF306_Meta_HslJ"/>
</dbReference>
<dbReference type="Pfam" id="PF03724">
    <property type="entry name" value="META"/>
    <property type="match status" value="1"/>
</dbReference>
<protein>
    <submittedName>
        <fullName evidence="2">META domain-containing protein</fullName>
    </submittedName>
</protein>
<feature type="domain" description="DUF306" evidence="1">
    <location>
        <begin position="35"/>
        <end position="134"/>
    </location>
</feature>
<dbReference type="PANTHER" id="PTHR35535:SF1">
    <property type="entry name" value="HEAT SHOCK PROTEIN HSLJ"/>
    <property type="match status" value="1"/>
</dbReference>
<dbReference type="EMBL" id="CP116221">
    <property type="protein sequence ID" value="WCO01848.1"/>
    <property type="molecule type" value="Genomic_DNA"/>
</dbReference>
<keyword evidence="3" id="KW-1185">Reference proteome</keyword>
<proteinExistence type="predicted"/>
<dbReference type="Gene3D" id="2.40.128.270">
    <property type="match status" value="1"/>
</dbReference>
<organism evidence="2 3">
    <name type="scientific">Psychroserpens ponticola</name>
    <dbReference type="NCBI Taxonomy" id="2932268"/>
    <lineage>
        <taxon>Bacteria</taxon>
        <taxon>Pseudomonadati</taxon>
        <taxon>Bacteroidota</taxon>
        <taxon>Flavobacteriia</taxon>
        <taxon>Flavobacteriales</taxon>
        <taxon>Flavobacteriaceae</taxon>
        <taxon>Psychroserpens</taxon>
    </lineage>
</organism>
<name>A0ABY7RXV3_9FLAO</name>
<sequence>MKHLAILISLIILKSCGSSNDIASLNKSTDMITNEIIKGTYVLEQLDTIEVTNDKLTLEFDSKTNRVSGFAGCNRFFGTYTTNGNTISFSELGATRMICQEEVNKKEHLFFQTMTKVNAFELSNGELSLKKNETVLISATKNKTSQLRQAETKINILYRASTRGFFEAIWIEGNVLKYTKDRNLKETSIYKLSDEQLSDLMSLYNDLDVESIPSIEPPSKTFQYDAAAMATLTIVLNEKEYVSNGFDHGNPPKPFALFVGKLLSVKETMVKQ</sequence>
<dbReference type="PANTHER" id="PTHR35535">
    <property type="entry name" value="HEAT SHOCK PROTEIN HSLJ"/>
    <property type="match status" value="1"/>
</dbReference>
<gene>
    <name evidence="2" type="ORF">MUN68_017525</name>
</gene>
<dbReference type="InterPro" id="IPR038670">
    <property type="entry name" value="HslJ-like_sf"/>
</dbReference>
<dbReference type="Proteomes" id="UP001202717">
    <property type="component" value="Chromosome"/>
</dbReference>
<evidence type="ECO:0000313" key="2">
    <source>
        <dbReference type="EMBL" id="WCO01848.1"/>
    </source>
</evidence>